<dbReference type="FunFam" id="3.30.70.1230:FF:000023">
    <property type="entry name" value="Guanylate cyclase"/>
    <property type="match status" value="1"/>
</dbReference>
<keyword evidence="6 17" id="KW-0732">Signal</keyword>
<feature type="region of interest" description="Disordered" evidence="16">
    <location>
        <begin position="568"/>
        <end position="592"/>
    </location>
</feature>
<dbReference type="Proteomes" id="UP001620645">
    <property type="component" value="Unassembled WGS sequence"/>
</dbReference>
<proteinExistence type="inferred from homology"/>
<keyword evidence="11" id="KW-0325">Glycoprotein</keyword>
<dbReference type="Pfam" id="PF00211">
    <property type="entry name" value="Guanylate_cyc"/>
    <property type="match status" value="1"/>
</dbReference>
<dbReference type="Gene3D" id="1.10.510.10">
    <property type="entry name" value="Transferase(Phosphotransferase) domain 1"/>
    <property type="match status" value="1"/>
</dbReference>
<dbReference type="InterPro" id="IPR029787">
    <property type="entry name" value="Nucleotide_cyclase"/>
</dbReference>
<dbReference type="EC" id="4.6.1.2" evidence="3 15"/>
<evidence type="ECO:0000259" key="19">
    <source>
        <dbReference type="PROSITE" id="PS50125"/>
    </source>
</evidence>
<feature type="signal peptide" evidence="17">
    <location>
        <begin position="1"/>
        <end position="23"/>
    </location>
</feature>
<dbReference type="InterPro" id="IPR001828">
    <property type="entry name" value="ANF_lig-bd_rcpt"/>
</dbReference>
<evidence type="ECO:0000256" key="5">
    <source>
        <dbReference type="ARBA" id="ARBA00022692"/>
    </source>
</evidence>
<evidence type="ECO:0000256" key="3">
    <source>
        <dbReference type="ARBA" id="ARBA00012202"/>
    </source>
</evidence>
<dbReference type="Pfam" id="PF01094">
    <property type="entry name" value="ANF_receptor"/>
    <property type="match status" value="1"/>
</dbReference>
<dbReference type="SUPFAM" id="SSF53822">
    <property type="entry name" value="Periplasmic binding protein-like I"/>
    <property type="match status" value="1"/>
</dbReference>
<evidence type="ECO:0000256" key="2">
    <source>
        <dbReference type="ARBA" id="ARBA00004251"/>
    </source>
</evidence>
<dbReference type="InterPro" id="IPR011645">
    <property type="entry name" value="HNOB_dom_associated"/>
</dbReference>
<comment type="catalytic activity">
    <reaction evidence="1 15">
        <text>GTP = 3',5'-cyclic GMP + diphosphate</text>
        <dbReference type="Rhea" id="RHEA:13665"/>
        <dbReference type="ChEBI" id="CHEBI:33019"/>
        <dbReference type="ChEBI" id="CHEBI:37565"/>
        <dbReference type="ChEBI" id="CHEBI:57746"/>
        <dbReference type="EC" id="4.6.1.2"/>
    </reaction>
</comment>
<keyword evidence="9" id="KW-0472">Membrane</keyword>
<feature type="chain" id="PRO_5044830930" description="Guanylate cyclase" evidence="17">
    <location>
        <begin position="24"/>
        <end position="1124"/>
    </location>
</feature>
<dbReference type="GO" id="GO:0000166">
    <property type="term" value="F:nucleotide binding"/>
    <property type="evidence" value="ECO:0007669"/>
    <property type="project" value="UniProtKB-KW"/>
</dbReference>
<dbReference type="GO" id="GO:0007635">
    <property type="term" value="P:chemosensory behavior"/>
    <property type="evidence" value="ECO:0007669"/>
    <property type="project" value="UniProtKB-ARBA"/>
</dbReference>
<dbReference type="PANTHER" id="PTHR11920:SF495">
    <property type="entry name" value="RECEPTOR-TYPE GUANYLATE CYCLASE GCY-7"/>
    <property type="match status" value="1"/>
</dbReference>
<gene>
    <name evidence="20" type="ORF">niasHS_001069</name>
</gene>
<dbReference type="InterPro" id="IPR050401">
    <property type="entry name" value="Cyclic_nucleotide_synthase"/>
</dbReference>
<evidence type="ECO:0000256" key="6">
    <source>
        <dbReference type="ARBA" id="ARBA00022729"/>
    </source>
</evidence>
<evidence type="ECO:0000313" key="21">
    <source>
        <dbReference type="Proteomes" id="UP001620645"/>
    </source>
</evidence>
<dbReference type="InterPro" id="IPR001054">
    <property type="entry name" value="A/G_cyclase"/>
</dbReference>
<keyword evidence="4" id="KW-1003">Cell membrane</keyword>
<evidence type="ECO:0000256" key="11">
    <source>
        <dbReference type="ARBA" id="ARBA00023180"/>
    </source>
</evidence>
<keyword evidence="12 14" id="KW-0456">Lyase</keyword>
<keyword evidence="5" id="KW-0812">Transmembrane</keyword>
<dbReference type="PANTHER" id="PTHR11920">
    <property type="entry name" value="GUANYLYL CYCLASE"/>
    <property type="match status" value="1"/>
</dbReference>
<accession>A0ABD2K884</accession>
<dbReference type="GO" id="GO:0004383">
    <property type="term" value="F:guanylate cyclase activity"/>
    <property type="evidence" value="ECO:0007669"/>
    <property type="project" value="UniProtKB-EC"/>
</dbReference>
<keyword evidence="13 15" id="KW-0141">cGMP biosynthesis</keyword>
<evidence type="ECO:0000313" key="20">
    <source>
        <dbReference type="EMBL" id="KAL3099081.1"/>
    </source>
</evidence>
<evidence type="ECO:0000256" key="9">
    <source>
        <dbReference type="ARBA" id="ARBA00023136"/>
    </source>
</evidence>
<dbReference type="AlphaFoldDB" id="A0ABD2K884"/>
<dbReference type="CDD" id="cd06352">
    <property type="entry name" value="PBP1_NPR_GC-like"/>
    <property type="match status" value="1"/>
</dbReference>
<dbReference type="InterPro" id="IPR028082">
    <property type="entry name" value="Peripla_BP_I"/>
</dbReference>
<comment type="caution">
    <text evidence="20">The sequence shown here is derived from an EMBL/GenBank/DDBJ whole genome shotgun (WGS) entry which is preliminary data.</text>
</comment>
<evidence type="ECO:0000256" key="13">
    <source>
        <dbReference type="ARBA" id="ARBA00023293"/>
    </source>
</evidence>
<dbReference type="GO" id="GO:0005886">
    <property type="term" value="C:plasma membrane"/>
    <property type="evidence" value="ECO:0007669"/>
    <property type="project" value="UniProtKB-SubCell"/>
</dbReference>
<dbReference type="GO" id="GO:0006935">
    <property type="term" value="P:chemotaxis"/>
    <property type="evidence" value="ECO:0007669"/>
    <property type="project" value="UniProtKB-ARBA"/>
</dbReference>
<dbReference type="PROSITE" id="PS50011">
    <property type="entry name" value="PROTEIN_KINASE_DOM"/>
    <property type="match status" value="1"/>
</dbReference>
<dbReference type="SUPFAM" id="SSF55073">
    <property type="entry name" value="Nucleotide cyclase"/>
    <property type="match status" value="1"/>
</dbReference>
<keyword evidence="10" id="KW-0675">Receptor</keyword>
<evidence type="ECO:0000256" key="7">
    <source>
        <dbReference type="ARBA" id="ARBA00022741"/>
    </source>
</evidence>
<dbReference type="Gene3D" id="3.40.50.2300">
    <property type="match status" value="2"/>
</dbReference>
<feature type="domain" description="Guanylate cyclase" evidence="19">
    <location>
        <begin position="924"/>
        <end position="1054"/>
    </location>
</feature>
<dbReference type="Gene3D" id="6.10.250.780">
    <property type="match status" value="1"/>
</dbReference>
<evidence type="ECO:0000256" key="15">
    <source>
        <dbReference type="RuleBase" id="RU003431"/>
    </source>
</evidence>
<name>A0ABD2K884_HETSC</name>
<sequence length="1124" mass="126042">MKIFCQIFLQIFLVIFLLHQSNGQQNGTAISSTNGQIQIKVGLLSANGSKGLRSLFGFGQTAPAITLALRRANEEHLVDRLNFTFSWLMCDCFQPWSIGYTNQLILEQNVDALIGPPCVTSALVAGYGATFYNLPLFLWGPTVSSDLNNDTLYPTVFNTNVNSRMLAMAVRSILGNYNWSEVSFVYTPDDQRMVCQYFYTDFIALVNDDPNVTIVFRRKMDSSAESMRSTLITVSNRSRIVITCFDNINDRRQFLLAVTDLGLAGKNTEFAFIIGSMRGLGMTQPVGDTQTADNIPMWMQQDGLSSDGRDNDALIAARRFIVVDLENQSYAQLESFNRNMSAEFGKPPFNCARECMGGPEEQTPANYARSLFDSAYMYFLALNRTMDKYGISKEILRNGTLVINVTASVTFKGQTGTVVVNAYGNRRPIFFATMLDGSDTPKAVINITIVQQQSVTNVLNNGSISAASAFETVFTRMYSSSTEIWVHYGGIQPLTRPRCGYSGTQCPQDIALYIYSGGGLILLLFIATGGAIGIAIRAKFLERDRLTRECLIPFAELRNMKELRSAEELNSETGKSMRSMHSSASGGTKATLGSNNKKLETDTYAHFLYNREIVFGVKYLVKVRIDAKQLGQLRKLRFIDHDNLNKFYGICTDAPILYAIWKHCQRGSLKNLIAKEQYVGDVFVMVSLMRDITNGLSALHQTFIGVHGSLSSENCLINDRWQVKISDFGLNLIRESQPMPRAKLMWTAPEHLRQNNRAGTVEGDVYSFAIICTELVNRETVWNGVEREQDIDEILYRLKRSNVAIPHRPQIRANEAMRDHQSLIHLVRDCWAENPSERPKMERVRTILRQLNRDGNNNSLMDYVFGMLEQYASSLEQEVEERTKELVEEKRKSDILLYRMLPRQVAEKLKLGESVEPESFLMATVLFSDVVSFTTLASKCTPLQVVNLLNNLYTTFDNIIDTYDTYKVETIGDGYLVCSGIPKRNGDNHAREIAELAFAFLRAVASFRVDHLHAERVNLRIGFHTGPAVAGVVGLTMPRYCLFGDTVNTASRMESNGKPAHIHISNTSNHYLTELIGGYVTESRGEVIIKGKGVMETFWLLGHSADAADSSPMYRAFVSDNTSQ</sequence>
<dbReference type="Pfam" id="PF07714">
    <property type="entry name" value="PK_Tyr_Ser-Thr"/>
    <property type="match status" value="1"/>
</dbReference>
<evidence type="ECO:0000256" key="17">
    <source>
        <dbReference type="SAM" id="SignalP"/>
    </source>
</evidence>
<keyword evidence="21" id="KW-1185">Reference proteome</keyword>
<protein>
    <recommendedName>
        <fullName evidence="3 15">Guanylate cyclase</fullName>
        <ecNumber evidence="3 15">4.6.1.2</ecNumber>
    </recommendedName>
</protein>
<dbReference type="SMART" id="SM00044">
    <property type="entry name" value="CYCc"/>
    <property type="match status" value="1"/>
</dbReference>
<reference evidence="20 21" key="1">
    <citation type="submission" date="2024-10" db="EMBL/GenBank/DDBJ databases">
        <authorList>
            <person name="Kim D."/>
        </authorList>
    </citation>
    <scope>NUCLEOTIDE SEQUENCE [LARGE SCALE GENOMIC DNA]</scope>
    <source>
        <strain evidence="20">Taebaek</strain>
    </source>
</reference>
<comment type="similarity">
    <text evidence="14">Belongs to the adenylyl cyclase class-4/guanylyl cyclase family.</text>
</comment>
<dbReference type="InterPro" id="IPR000719">
    <property type="entry name" value="Prot_kinase_dom"/>
</dbReference>
<dbReference type="PROSITE" id="PS50125">
    <property type="entry name" value="GUANYLATE_CYCLASE_2"/>
    <property type="match status" value="1"/>
</dbReference>
<feature type="compositionally biased region" description="Polar residues" evidence="16">
    <location>
        <begin position="571"/>
        <end position="592"/>
    </location>
</feature>
<organism evidence="20 21">
    <name type="scientific">Heterodera schachtii</name>
    <name type="common">Sugarbeet cyst nematode worm</name>
    <name type="synonym">Tylenchus schachtii</name>
    <dbReference type="NCBI Taxonomy" id="97005"/>
    <lineage>
        <taxon>Eukaryota</taxon>
        <taxon>Metazoa</taxon>
        <taxon>Ecdysozoa</taxon>
        <taxon>Nematoda</taxon>
        <taxon>Chromadorea</taxon>
        <taxon>Rhabditida</taxon>
        <taxon>Tylenchina</taxon>
        <taxon>Tylenchomorpha</taxon>
        <taxon>Tylenchoidea</taxon>
        <taxon>Heteroderidae</taxon>
        <taxon>Heteroderinae</taxon>
        <taxon>Heterodera</taxon>
    </lineage>
</organism>
<dbReference type="EMBL" id="JBICCN010000042">
    <property type="protein sequence ID" value="KAL3099081.1"/>
    <property type="molecule type" value="Genomic_DNA"/>
</dbReference>
<dbReference type="InterPro" id="IPR018297">
    <property type="entry name" value="A/G_cyclase_CS"/>
</dbReference>
<evidence type="ECO:0000256" key="12">
    <source>
        <dbReference type="ARBA" id="ARBA00023239"/>
    </source>
</evidence>
<keyword evidence="7" id="KW-0547">Nucleotide-binding</keyword>
<keyword evidence="8" id="KW-1133">Transmembrane helix</keyword>
<dbReference type="InterPro" id="IPR011009">
    <property type="entry name" value="Kinase-like_dom_sf"/>
</dbReference>
<dbReference type="InterPro" id="IPR001245">
    <property type="entry name" value="Ser-Thr/Tyr_kinase_cat_dom"/>
</dbReference>
<evidence type="ECO:0000256" key="8">
    <source>
        <dbReference type="ARBA" id="ARBA00022989"/>
    </source>
</evidence>
<comment type="subcellular location">
    <subcellularLocation>
        <location evidence="2">Cell membrane</location>
        <topology evidence="2">Single-pass type I membrane protein</topology>
    </subcellularLocation>
</comment>
<evidence type="ECO:0000256" key="1">
    <source>
        <dbReference type="ARBA" id="ARBA00001436"/>
    </source>
</evidence>
<feature type="domain" description="Protein kinase" evidence="18">
    <location>
        <begin position="577"/>
        <end position="848"/>
    </location>
</feature>
<evidence type="ECO:0000256" key="16">
    <source>
        <dbReference type="SAM" id="MobiDB-lite"/>
    </source>
</evidence>
<dbReference type="CDD" id="cd07302">
    <property type="entry name" value="CHD"/>
    <property type="match status" value="1"/>
</dbReference>
<evidence type="ECO:0000256" key="10">
    <source>
        <dbReference type="ARBA" id="ARBA00023170"/>
    </source>
</evidence>
<dbReference type="PROSITE" id="PS00452">
    <property type="entry name" value="GUANYLATE_CYCLASE_1"/>
    <property type="match status" value="1"/>
</dbReference>
<dbReference type="Pfam" id="PF07701">
    <property type="entry name" value="HNOBA"/>
    <property type="match status" value="1"/>
</dbReference>
<dbReference type="SUPFAM" id="SSF56112">
    <property type="entry name" value="Protein kinase-like (PK-like)"/>
    <property type="match status" value="1"/>
</dbReference>
<evidence type="ECO:0000256" key="14">
    <source>
        <dbReference type="RuleBase" id="RU000405"/>
    </source>
</evidence>
<evidence type="ECO:0000259" key="18">
    <source>
        <dbReference type="PROSITE" id="PS50011"/>
    </source>
</evidence>
<evidence type="ECO:0000256" key="4">
    <source>
        <dbReference type="ARBA" id="ARBA00022475"/>
    </source>
</evidence>
<dbReference type="Gene3D" id="3.30.70.1230">
    <property type="entry name" value="Nucleotide cyclase"/>
    <property type="match status" value="1"/>
</dbReference>